<dbReference type="Gene3D" id="3.30.160.100">
    <property type="entry name" value="Ribosome hibernation promotion factor-like"/>
    <property type="match status" value="1"/>
</dbReference>
<dbReference type="PANTHER" id="PTHR33231">
    <property type="entry name" value="30S RIBOSOMAL PROTEIN"/>
    <property type="match status" value="1"/>
</dbReference>
<dbReference type="FunFam" id="3.30.505.50:FF:000001">
    <property type="entry name" value="Ribosome hibernation promoting factor"/>
    <property type="match status" value="1"/>
</dbReference>
<evidence type="ECO:0000256" key="6">
    <source>
        <dbReference type="SAM" id="Coils"/>
    </source>
</evidence>
<proteinExistence type="inferred from homology"/>
<dbReference type="Pfam" id="PF16321">
    <property type="entry name" value="Ribosom_S30AE_C"/>
    <property type="match status" value="1"/>
</dbReference>
<evidence type="ECO:0000259" key="7">
    <source>
        <dbReference type="Pfam" id="PF16321"/>
    </source>
</evidence>
<keyword evidence="9" id="KW-1185">Reference proteome</keyword>
<dbReference type="InterPro" id="IPR050574">
    <property type="entry name" value="HPF/YfiA_ribosome-assoc"/>
</dbReference>
<evidence type="ECO:0000313" key="8">
    <source>
        <dbReference type="EMBL" id="BAL81183.1"/>
    </source>
</evidence>
<dbReference type="Gene3D" id="3.30.505.50">
    <property type="entry name" value="Sigma 54 modulation/S30EA ribosomal protein, C-terminal domain"/>
    <property type="match status" value="1"/>
</dbReference>
<dbReference type="RefSeq" id="WP_014453580.1">
    <property type="nucleotide sequence ID" value="NC_017096.1"/>
</dbReference>
<keyword evidence="1 5" id="KW-0963">Cytoplasm</keyword>
<comment type="subunit">
    <text evidence="3">Associates exclusively with 100S ribosomes, which are dimers of 70S ribosomes.</text>
</comment>
<evidence type="ECO:0000256" key="1">
    <source>
        <dbReference type="ARBA" id="ARBA00022490"/>
    </source>
</evidence>
<dbReference type="Proteomes" id="UP000004793">
    <property type="component" value="Chromosome"/>
</dbReference>
<evidence type="ECO:0000256" key="5">
    <source>
        <dbReference type="HAMAP-Rule" id="MF_00839"/>
    </source>
</evidence>
<evidence type="ECO:0000256" key="2">
    <source>
        <dbReference type="ARBA" id="ARBA00022845"/>
    </source>
</evidence>
<dbReference type="Pfam" id="PF02482">
    <property type="entry name" value="Ribosomal_S30AE"/>
    <property type="match status" value="1"/>
</dbReference>
<feature type="domain" description="Sigma 54 modulation/S30EA ribosomal protein C-terminal" evidence="7">
    <location>
        <begin position="116"/>
        <end position="169"/>
    </location>
</feature>
<gene>
    <name evidence="5" type="primary">hpf</name>
    <name evidence="8" type="ordered locus">CSE_10570</name>
</gene>
<dbReference type="OrthoDB" id="9794975at2"/>
<feature type="coiled-coil region" evidence="6">
    <location>
        <begin position="72"/>
        <end position="99"/>
    </location>
</feature>
<dbReference type="HAMAP" id="MF_00839">
    <property type="entry name" value="HPF"/>
    <property type="match status" value="1"/>
</dbReference>
<evidence type="ECO:0000256" key="3">
    <source>
        <dbReference type="ARBA" id="ARBA00038695"/>
    </source>
</evidence>
<dbReference type="InterPro" id="IPR036567">
    <property type="entry name" value="RHF-like"/>
</dbReference>
<dbReference type="InterPro" id="IPR032528">
    <property type="entry name" value="Ribosom_S30AE_C"/>
</dbReference>
<dbReference type="PANTHER" id="PTHR33231:SF1">
    <property type="entry name" value="30S RIBOSOMAL PROTEIN"/>
    <property type="match status" value="1"/>
</dbReference>
<dbReference type="GO" id="GO:0043024">
    <property type="term" value="F:ribosomal small subunit binding"/>
    <property type="evidence" value="ECO:0007669"/>
    <property type="project" value="TreeGrafter"/>
</dbReference>
<dbReference type="SUPFAM" id="SSF69754">
    <property type="entry name" value="Ribosome binding protein Y (YfiA homologue)"/>
    <property type="match status" value="1"/>
</dbReference>
<dbReference type="GO" id="GO:0022627">
    <property type="term" value="C:cytosolic small ribosomal subunit"/>
    <property type="evidence" value="ECO:0007669"/>
    <property type="project" value="TreeGrafter"/>
</dbReference>
<comment type="function">
    <text evidence="5">Required for dimerization of active 70S ribosomes into 100S ribosomes in stationary phase; 100S ribosomes are translationally inactive and sometimes present during exponential growth.</text>
</comment>
<protein>
    <recommendedName>
        <fullName evidence="4 5">Ribosome hibernation promoting factor</fullName>
        <shortName evidence="5">HPF</shortName>
    </recommendedName>
</protein>
<reference evidence="8 9" key="1">
    <citation type="submission" date="2011-01" db="EMBL/GenBank/DDBJ databases">
        <title>Whole genome sequence of Caldisericum exile AZM16c01.</title>
        <authorList>
            <person name="Narita-Yamada S."/>
            <person name="Kawakoshi A."/>
            <person name="Nakamura S."/>
            <person name="Sasagawa M."/>
            <person name="Fukada J."/>
            <person name="Sekine M."/>
            <person name="Kato Y."/>
            <person name="Fukai R."/>
            <person name="Sasaki K."/>
            <person name="Hanamaki A."/>
            <person name="Narita H."/>
            <person name="Konno Y."/>
            <person name="Mori K."/>
            <person name="Yamazaki S."/>
            <person name="Suzuki K."/>
            <person name="Fujita N."/>
        </authorList>
    </citation>
    <scope>NUCLEOTIDE SEQUENCE [LARGE SCALE GENOMIC DNA]</scope>
    <source>
        <strain evidence="9">DSM 21853 / NBRC 104410 / AZM16c01</strain>
    </source>
</reference>
<evidence type="ECO:0000256" key="4">
    <source>
        <dbReference type="ARBA" id="ARBA00041148"/>
    </source>
</evidence>
<keyword evidence="2 5" id="KW-0810">Translation regulation</keyword>
<evidence type="ECO:0000313" key="9">
    <source>
        <dbReference type="Proteomes" id="UP000004793"/>
    </source>
</evidence>
<sequence length="173" mass="20093">MEITITAKGIEKLPDFTEEEIKKKIGKLEKYFDNIQQANVVISKVRGIFEMEVTIFASQKIIRGVGKGSLIDEALDNVVEKLETQVKKLRDRLKGEKRISKEEIFGNIEEEESEFPRITKIKTFPVKPMSLEEAMLQIELLGHDFFIFRDEETNEINVLYRRKDGNYGLIKPQ</sequence>
<dbReference type="EMBL" id="AP012051">
    <property type="protein sequence ID" value="BAL81183.1"/>
    <property type="molecule type" value="Genomic_DNA"/>
</dbReference>
<comment type="similarity">
    <text evidence="5">Belongs to the HPF/YfiA ribosome-associated protein family. Long HPF subfamily.</text>
</comment>
<dbReference type="CDD" id="cd00552">
    <property type="entry name" value="RaiA"/>
    <property type="match status" value="1"/>
</dbReference>
<dbReference type="InterPro" id="IPR034694">
    <property type="entry name" value="HPF_long/plastid"/>
</dbReference>
<dbReference type="AlphaFoldDB" id="A0A7U6JF74"/>
<dbReference type="GO" id="GO:0045900">
    <property type="term" value="P:negative regulation of translational elongation"/>
    <property type="evidence" value="ECO:0007669"/>
    <property type="project" value="TreeGrafter"/>
</dbReference>
<comment type="subcellular location">
    <subcellularLocation>
        <location evidence="5">Cytoplasm</location>
    </subcellularLocation>
</comment>
<organism evidence="8 9">
    <name type="scientific">Caldisericum exile (strain DSM 21853 / NBRC 104410 / AZM16c01)</name>
    <dbReference type="NCBI Taxonomy" id="511051"/>
    <lineage>
        <taxon>Bacteria</taxon>
        <taxon>Pseudomonadati</taxon>
        <taxon>Caldisericota/Cryosericota group</taxon>
        <taxon>Caldisericota</taxon>
        <taxon>Caldisericia</taxon>
        <taxon>Caldisericales</taxon>
        <taxon>Caldisericaceae</taxon>
        <taxon>Caldisericum</taxon>
    </lineage>
</organism>
<dbReference type="KEGG" id="cex:CSE_10570"/>
<accession>A0A7U6JF74</accession>
<dbReference type="NCBIfam" id="TIGR00741">
    <property type="entry name" value="yfiA"/>
    <property type="match status" value="1"/>
</dbReference>
<keyword evidence="6" id="KW-0175">Coiled coil</keyword>
<dbReference type="InterPro" id="IPR003489">
    <property type="entry name" value="RHF/RaiA"/>
</dbReference>
<comment type="subunit">
    <text evidence="5">Interacts with 100S ribosomes.</text>
</comment>
<name>A0A7U6JF74_CALEA</name>
<dbReference type="InterPro" id="IPR038416">
    <property type="entry name" value="Ribosom_S30AE_C_sf"/>
</dbReference>